<dbReference type="eggNOG" id="ENOG502RJG3">
    <property type="taxonomic scope" value="Eukaryota"/>
</dbReference>
<proteinExistence type="predicted"/>
<feature type="region of interest" description="Disordered" evidence="2">
    <location>
        <begin position="92"/>
        <end position="112"/>
    </location>
</feature>
<evidence type="ECO:0000256" key="1">
    <source>
        <dbReference type="SAM" id="Coils"/>
    </source>
</evidence>
<organism evidence="3">
    <name type="scientific">Pseudogymnoascus destructans</name>
    <dbReference type="NCBI Taxonomy" id="655981"/>
    <lineage>
        <taxon>Eukaryota</taxon>
        <taxon>Fungi</taxon>
        <taxon>Dikarya</taxon>
        <taxon>Ascomycota</taxon>
        <taxon>Pezizomycotina</taxon>
        <taxon>Leotiomycetes</taxon>
        <taxon>Thelebolales</taxon>
        <taxon>Thelebolaceae</taxon>
        <taxon>Pseudogymnoascus</taxon>
    </lineage>
</organism>
<evidence type="ECO:0000256" key="2">
    <source>
        <dbReference type="SAM" id="MobiDB-lite"/>
    </source>
</evidence>
<dbReference type="EMBL" id="KV441393">
    <property type="protein sequence ID" value="OAF59536.1"/>
    <property type="molecule type" value="Genomic_DNA"/>
</dbReference>
<keyword evidence="1" id="KW-0175">Coiled coil</keyword>
<dbReference type="RefSeq" id="XP_024324819.1">
    <property type="nucleotide sequence ID" value="XM_024467712.1"/>
</dbReference>
<evidence type="ECO:0000313" key="3">
    <source>
        <dbReference type="EMBL" id="OAF59536.1"/>
    </source>
</evidence>
<accession>A0A177ABQ8</accession>
<feature type="compositionally biased region" description="Gly residues" evidence="2">
    <location>
        <begin position="290"/>
        <end position="299"/>
    </location>
</feature>
<dbReference type="Proteomes" id="UP000077154">
    <property type="component" value="Unassembled WGS sequence"/>
</dbReference>
<sequence length="299" mass="33414">MSLHFLGIRDFPILHLQLRSPTTQGPRSQDATEDLTHDSKDVLIQRLLDLTTHLQSQDLRDGDVSLLHRDADSMERTLRQSPVLRQQPSFQSFTSVGSGASRGGEEERFWQPLSPGLKSSGRMFEVSRAPSRAGPVNGLSASKSALLAEEAEALLVQLTKTVLELKERREESQHIHDLLVVRAEKAAQRVIELEDHVSQLDADYESTESELNFLRLQLRALEVQGLDYVQFNDDEELTQSIINWKQQWADVEQRTKARRRKIKTETSKTTTTGTGTPTPTSTPTPMPTIGGQGGLGLAR</sequence>
<dbReference type="AlphaFoldDB" id="A0A177ABQ8"/>
<dbReference type="VEuPathDB" id="FungiDB:GMDG_05570"/>
<feature type="coiled-coil region" evidence="1">
    <location>
        <begin position="148"/>
        <end position="224"/>
    </location>
</feature>
<gene>
    <name evidence="3" type="ORF">VC83_04075</name>
</gene>
<feature type="region of interest" description="Disordered" evidence="2">
    <location>
        <begin position="255"/>
        <end position="299"/>
    </location>
</feature>
<dbReference type="GeneID" id="36287148"/>
<name>A0A177ABQ8_9PEZI</name>
<dbReference type="OrthoDB" id="4448936at2759"/>
<reference evidence="3" key="1">
    <citation type="submission" date="2016-03" db="EMBL/GenBank/DDBJ databases">
        <title>Updated assembly of Pseudogymnoascus destructans, the fungus causing white-nose syndrome of bats.</title>
        <authorList>
            <person name="Palmer J.M."/>
            <person name="Drees K.P."/>
            <person name="Foster J.T."/>
            <person name="Lindner D.L."/>
        </authorList>
    </citation>
    <scope>NUCLEOTIDE SEQUENCE [LARGE SCALE GENOMIC DNA]</scope>
    <source>
        <strain evidence="3">20631-21</strain>
    </source>
</reference>
<feature type="compositionally biased region" description="Low complexity" evidence="2">
    <location>
        <begin position="267"/>
        <end position="279"/>
    </location>
</feature>
<protein>
    <submittedName>
        <fullName evidence="3">Uncharacterized protein</fullName>
    </submittedName>
</protein>